<dbReference type="PANTHER" id="PTHR43792">
    <property type="entry name" value="GNAT FAMILY, PUTATIVE (AFU_ORTHOLOGUE AFUA_3G00765)-RELATED-RELATED"/>
    <property type="match status" value="1"/>
</dbReference>
<dbReference type="PROSITE" id="PS51186">
    <property type="entry name" value="GNAT"/>
    <property type="match status" value="1"/>
</dbReference>
<reference evidence="2 3" key="1">
    <citation type="submission" date="2016-10" db="EMBL/GenBank/DDBJ databases">
        <authorList>
            <person name="Varghese N."/>
            <person name="Submissions S."/>
        </authorList>
    </citation>
    <scope>NUCLEOTIDE SEQUENCE [LARGE SCALE GENOMIC DNA]</scope>
    <source>
        <strain evidence="2 3">LMG 22274</strain>
    </source>
</reference>
<proteinExistence type="predicted"/>
<dbReference type="Proteomes" id="UP000183529">
    <property type="component" value="Unassembled WGS sequence"/>
</dbReference>
<sequence length="183" mass="20376">MSVENFETTALQSARLSLAPLRAQHAAILFEGLSDPAAYRYIPQTPPASVEALQSRYEKLESRRSPDASEAWLNWALIGDDSRAHGYVQATIQLAAREAWIAYFVFSPSQRQGYAKEALGALLPALREVYGIGRFHAEIDTRNIASIRLVESLGFECVRRIDHADEFKGAVSDEFHYALTMAS</sequence>
<name>A0AAQ1JX24_9BURK</name>
<gene>
    <name evidence="2" type="ORF">SAMN05216550_11881</name>
</gene>
<dbReference type="AlphaFoldDB" id="A0AAQ1JX24"/>
<accession>A0AAQ1JX24</accession>
<dbReference type="InterPro" id="IPR016181">
    <property type="entry name" value="Acyl_CoA_acyltransferase"/>
</dbReference>
<evidence type="ECO:0000259" key="1">
    <source>
        <dbReference type="PROSITE" id="PS51186"/>
    </source>
</evidence>
<dbReference type="GO" id="GO:0016747">
    <property type="term" value="F:acyltransferase activity, transferring groups other than amino-acyl groups"/>
    <property type="evidence" value="ECO:0007669"/>
    <property type="project" value="InterPro"/>
</dbReference>
<protein>
    <submittedName>
        <fullName evidence="2">Ribosomal-protein-alanine N-acetyltransferase</fullName>
    </submittedName>
</protein>
<dbReference type="SUPFAM" id="SSF55729">
    <property type="entry name" value="Acyl-CoA N-acyltransferases (Nat)"/>
    <property type="match status" value="1"/>
</dbReference>
<comment type="caution">
    <text evidence="2">The sequence shown here is derived from an EMBL/GenBank/DDBJ whole genome shotgun (WGS) entry which is preliminary data.</text>
</comment>
<dbReference type="PANTHER" id="PTHR43792:SF1">
    <property type="entry name" value="N-ACETYLTRANSFERASE DOMAIN-CONTAINING PROTEIN"/>
    <property type="match status" value="1"/>
</dbReference>
<evidence type="ECO:0000313" key="2">
    <source>
        <dbReference type="EMBL" id="SEK09868.1"/>
    </source>
</evidence>
<organism evidence="2 3">
    <name type="scientific">Paraburkholderia tropica</name>
    <dbReference type="NCBI Taxonomy" id="92647"/>
    <lineage>
        <taxon>Bacteria</taxon>
        <taxon>Pseudomonadati</taxon>
        <taxon>Pseudomonadota</taxon>
        <taxon>Betaproteobacteria</taxon>
        <taxon>Burkholderiales</taxon>
        <taxon>Burkholderiaceae</taxon>
        <taxon>Paraburkholderia</taxon>
    </lineage>
</organism>
<dbReference type="InterPro" id="IPR000182">
    <property type="entry name" value="GNAT_dom"/>
</dbReference>
<dbReference type="Gene3D" id="3.40.630.30">
    <property type="match status" value="1"/>
</dbReference>
<evidence type="ECO:0000313" key="3">
    <source>
        <dbReference type="Proteomes" id="UP000183529"/>
    </source>
</evidence>
<feature type="domain" description="N-acetyltransferase" evidence="1">
    <location>
        <begin position="28"/>
        <end position="182"/>
    </location>
</feature>
<dbReference type="EMBL" id="FNZM01000018">
    <property type="protein sequence ID" value="SEK09868.1"/>
    <property type="molecule type" value="Genomic_DNA"/>
</dbReference>
<dbReference type="InterPro" id="IPR051531">
    <property type="entry name" value="N-acetyltransferase"/>
</dbReference>
<dbReference type="Pfam" id="PF13302">
    <property type="entry name" value="Acetyltransf_3"/>
    <property type="match status" value="1"/>
</dbReference>
<dbReference type="RefSeq" id="WP_161495547.1">
    <property type="nucleotide sequence ID" value="NZ_CADFGN010000004.1"/>
</dbReference>